<dbReference type="RefSeq" id="WP_082804333.1">
    <property type="nucleotide sequence ID" value="NZ_FIZX01000002.1"/>
</dbReference>
<dbReference type="Pfam" id="PF00501">
    <property type="entry name" value="AMP-binding"/>
    <property type="match status" value="1"/>
</dbReference>
<dbReference type="Gene3D" id="3.40.50.12780">
    <property type="entry name" value="N-terminal domain of ligase-like"/>
    <property type="match status" value="1"/>
</dbReference>
<dbReference type="GO" id="GO:0043041">
    <property type="term" value="P:amino acid activation for nonribosomal peptide biosynthetic process"/>
    <property type="evidence" value="ECO:0007669"/>
    <property type="project" value="TreeGrafter"/>
</dbReference>
<dbReference type="InterPro" id="IPR042099">
    <property type="entry name" value="ANL_N_sf"/>
</dbReference>
<dbReference type="GO" id="GO:0016746">
    <property type="term" value="F:acyltransferase activity"/>
    <property type="evidence" value="ECO:0007669"/>
    <property type="project" value="UniProtKB-KW"/>
</dbReference>
<dbReference type="GO" id="GO:0005737">
    <property type="term" value="C:cytoplasm"/>
    <property type="evidence" value="ECO:0007669"/>
    <property type="project" value="TreeGrafter"/>
</dbReference>
<reference evidence="3" key="1">
    <citation type="submission" date="2016-02" db="EMBL/GenBank/DDBJ databases">
        <authorList>
            <person name="Rodrigo-Torres Lidia"/>
            <person name="Arahal R.David."/>
        </authorList>
    </citation>
    <scope>NUCLEOTIDE SEQUENCE [LARGE SCALE GENOMIC DNA]</scope>
    <source>
        <strain evidence="3">CECT 9029</strain>
    </source>
</reference>
<proteinExistence type="predicted"/>
<organism evidence="2 3">
    <name type="scientific">Grimontia celer</name>
    <dbReference type="NCBI Taxonomy" id="1796497"/>
    <lineage>
        <taxon>Bacteria</taxon>
        <taxon>Pseudomonadati</taxon>
        <taxon>Pseudomonadota</taxon>
        <taxon>Gammaproteobacteria</taxon>
        <taxon>Vibrionales</taxon>
        <taxon>Vibrionaceae</taxon>
        <taxon>Grimontia</taxon>
    </lineage>
</organism>
<dbReference type="InterPro" id="IPR000873">
    <property type="entry name" value="AMP-dep_synth/lig_dom"/>
</dbReference>
<feature type="domain" description="AMP-dependent synthetase/ligase" evidence="1">
    <location>
        <begin position="16"/>
        <end position="373"/>
    </location>
</feature>
<dbReference type="OrthoDB" id="9757559at2"/>
<dbReference type="GO" id="GO:0044550">
    <property type="term" value="P:secondary metabolite biosynthetic process"/>
    <property type="evidence" value="ECO:0007669"/>
    <property type="project" value="TreeGrafter"/>
</dbReference>
<dbReference type="Proteomes" id="UP000071641">
    <property type="component" value="Unassembled WGS sequence"/>
</dbReference>
<dbReference type="GO" id="GO:0031177">
    <property type="term" value="F:phosphopantetheine binding"/>
    <property type="evidence" value="ECO:0007669"/>
    <property type="project" value="TreeGrafter"/>
</dbReference>
<dbReference type="AlphaFoldDB" id="A0A128F276"/>
<evidence type="ECO:0000259" key="1">
    <source>
        <dbReference type="Pfam" id="PF00501"/>
    </source>
</evidence>
<evidence type="ECO:0000313" key="2">
    <source>
        <dbReference type="EMBL" id="CZF80893.1"/>
    </source>
</evidence>
<keyword evidence="3" id="KW-1185">Reference proteome</keyword>
<dbReference type="STRING" id="1796497.GCE9029_02259"/>
<dbReference type="InterPro" id="IPR045851">
    <property type="entry name" value="AMP-bd_C_sf"/>
</dbReference>
<gene>
    <name evidence="2" type="primary">ppsB</name>
    <name evidence="2" type="ORF">GCE9029_02259</name>
</gene>
<evidence type="ECO:0000313" key="3">
    <source>
        <dbReference type="Proteomes" id="UP000071641"/>
    </source>
</evidence>
<dbReference type="PANTHER" id="PTHR45527:SF1">
    <property type="entry name" value="FATTY ACID SYNTHASE"/>
    <property type="match status" value="1"/>
</dbReference>
<sequence length="517" mass="57576">MTNITPNTTPLLKTIEDNLAHYGDAAAVRFRHLEISYRQLLDMSTALRALLEKQGHLKPNVPVITCSRSPFFSNLFNLLLGIEGITYEPISLNEPFDRAEAKAGKWQAFLLLTDAETASELSAISERAALTLVCDTDFNYTTTERPDNTGKNPFQLEDCVYILSTSGSTGVPKSVPIKSDNLQAYLSAATRFFDIHRTDRFSVIHDVCFDFNIHELYVPIHNHACLCVAEKSDLLSPATVENFVDKHQISFWSCVPSFINHLNQLKKFGNHRFNSIRKTMICGEAFPMVIQQAWRELAPNSRIFNLYGPTECTVSVSGKEVTHPSDDDVLNGVLTIGNAWDDTTFYVLSEGHISEEGHGELLVGGAQVFDGYFRDGKLCRDKLVEEPLSGQLLYRTGDIVELSPGKPNHYLGRADDQLQIRGHRIQKNEILHLIRQAVPCSNLAVVEKNSTNGTTVGIVLFISGEGLNEVDIRHQVATVLPSYALPLKINIGPIPLNKNMKVDHKSLFQQVNAEVVS</sequence>
<name>A0A128F276_9GAMM</name>
<dbReference type="PANTHER" id="PTHR45527">
    <property type="entry name" value="NONRIBOSOMAL PEPTIDE SYNTHETASE"/>
    <property type="match status" value="1"/>
</dbReference>
<dbReference type="SUPFAM" id="SSF56801">
    <property type="entry name" value="Acetyl-CoA synthetase-like"/>
    <property type="match status" value="1"/>
</dbReference>
<dbReference type="EC" id="2.3.1.-" evidence="2"/>
<protein>
    <submittedName>
        <fullName evidence="2">Plipastatin synthase subunit B</fullName>
        <ecNumber evidence="2">2.3.1.-</ecNumber>
    </submittedName>
</protein>
<dbReference type="EMBL" id="FIZX01000002">
    <property type="protein sequence ID" value="CZF80893.1"/>
    <property type="molecule type" value="Genomic_DNA"/>
</dbReference>
<accession>A0A128F276</accession>
<keyword evidence="2" id="KW-0012">Acyltransferase</keyword>
<dbReference type="Gene3D" id="3.30.300.30">
    <property type="match status" value="1"/>
</dbReference>
<keyword evidence="2" id="KW-0808">Transferase</keyword>